<gene>
    <name evidence="3" type="ORF">J0J69_10935</name>
    <name evidence="4" type="ORF">J0J70_02950</name>
</gene>
<keyword evidence="1" id="KW-0479">Metal-binding</keyword>
<dbReference type="InterPro" id="IPR017969">
    <property type="entry name" value="Heavy-metal-associated_CS"/>
</dbReference>
<accession>A0A9Q9FH42</accession>
<dbReference type="InterPro" id="IPR036163">
    <property type="entry name" value="HMA_dom_sf"/>
</dbReference>
<protein>
    <submittedName>
        <fullName evidence="4">Heavy-metal-associated domain-containing protein</fullName>
    </submittedName>
</protein>
<evidence type="ECO:0000313" key="3">
    <source>
        <dbReference type="EMBL" id="UUF05566.1"/>
    </source>
</evidence>
<sequence length="67" mass="7259">MKKRIQLEGMSCGHCVAHVKETLEALENTTDIQVDLGTQSVLVETGATDELIRQAIDEAGYTVLGID</sequence>
<evidence type="ECO:0000313" key="4">
    <source>
        <dbReference type="EMBL" id="UUF08980.1"/>
    </source>
</evidence>
<dbReference type="PROSITE" id="PS01047">
    <property type="entry name" value="HMA_1"/>
    <property type="match status" value="1"/>
</dbReference>
<dbReference type="CDD" id="cd00371">
    <property type="entry name" value="HMA"/>
    <property type="match status" value="1"/>
</dbReference>
<dbReference type="SUPFAM" id="SSF55008">
    <property type="entry name" value="HMA, heavy metal-associated domain"/>
    <property type="match status" value="1"/>
</dbReference>
<organism evidence="4 6">
    <name type="scientific">Turicibacter bilis</name>
    <dbReference type="NCBI Taxonomy" id="2735723"/>
    <lineage>
        <taxon>Bacteria</taxon>
        <taxon>Bacillati</taxon>
        <taxon>Bacillota</taxon>
        <taxon>Erysipelotrichia</taxon>
        <taxon>Erysipelotrichales</taxon>
        <taxon>Turicibacteraceae</taxon>
        <taxon>Turicibacter</taxon>
    </lineage>
</organism>
<evidence type="ECO:0000259" key="2">
    <source>
        <dbReference type="PROSITE" id="PS50846"/>
    </source>
</evidence>
<dbReference type="EMBL" id="CP071249">
    <property type="protein sequence ID" value="UUF05566.1"/>
    <property type="molecule type" value="Genomic_DNA"/>
</dbReference>
<dbReference type="Proteomes" id="UP001058072">
    <property type="component" value="Chromosome"/>
</dbReference>
<dbReference type="Gene3D" id="3.30.70.100">
    <property type="match status" value="1"/>
</dbReference>
<dbReference type="GO" id="GO:0046872">
    <property type="term" value="F:metal ion binding"/>
    <property type="evidence" value="ECO:0007669"/>
    <property type="project" value="UniProtKB-KW"/>
</dbReference>
<evidence type="ECO:0000313" key="6">
    <source>
        <dbReference type="Proteomes" id="UP001058072"/>
    </source>
</evidence>
<reference evidence="4 5" key="1">
    <citation type="submission" date="2021-03" db="EMBL/GenBank/DDBJ databases">
        <title>Comparative Genomics and Metabolomics in the genus Turicibacter.</title>
        <authorList>
            <person name="Maki J."/>
            <person name="Looft T."/>
        </authorList>
    </citation>
    <scope>NUCLEOTIDE SEQUENCE</scope>
    <source>
        <strain evidence="4">ISU324</strain>
        <strain evidence="3 5">MMM721</strain>
    </source>
</reference>
<name>A0A9Q9FH42_9FIRM</name>
<dbReference type="Pfam" id="PF00403">
    <property type="entry name" value="HMA"/>
    <property type="match status" value="1"/>
</dbReference>
<feature type="domain" description="HMA" evidence="2">
    <location>
        <begin position="1"/>
        <end position="64"/>
    </location>
</feature>
<proteinExistence type="predicted"/>
<dbReference type="AlphaFoldDB" id="A0A9Q9FH42"/>
<dbReference type="Proteomes" id="UP001058016">
    <property type="component" value="Chromosome"/>
</dbReference>
<dbReference type="PROSITE" id="PS50846">
    <property type="entry name" value="HMA_2"/>
    <property type="match status" value="1"/>
</dbReference>
<evidence type="ECO:0000313" key="5">
    <source>
        <dbReference type="Proteomes" id="UP001058016"/>
    </source>
</evidence>
<keyword evidence="5" id="KW-1185">Reference proteome</keyword>
<evidence type="ECO:0000256" key="1">
    <source>
        <dbReference type="ARBA" id="ARBA00022723"/>
    </source>
</evidence>
<dbReference type="InterPro" id="IPR006121">
    <property type="entry name" value="HMA_dom"/>
</dbReference>
<dbReference type="EMBL" id="CP071250">
    <property type="protein sequence ID" value="UUF08980.1"/>
    <property type="molecule type" value="Genomic_DNA"/>
</dbReference>
<dbReference type="RefSeq" id="WP_055241859.1">
    <property type="nucleotide sequence ID" value="NZ_CP071249.1"/>
</dbReference>